<dbReference type="PANTHER" id="PTHR43696:SF9">
    <property type="entry name" value="COILED-COIL DOMAIN-CONTAINING PROTEIN 157"/>
    <property type="match status" value="1"/>
</dbReference>
<dbReference type="Proteomes" id="UP000053760">
    <property type="component" value="Unassembled WGS sequence"/>
</dbReference>
<dbReference type="EMBL" id="KL447433">
    <property type="protein sequence ID" value="KFO73544.1"/>
    <property type="molecule type" value="Genomic_DNA"/>
</dbReference>
<feature type="compositionally biased region" description="Polar residues" evidence="2">
    <location>
        <begin position="171"/>
        <end position="190"/>
    </location>
</feature>
<dbReference type="STRING" id="55661.A0A091FWQ2"/>
<feature type="non-terminal residue" evidence="3">
    <location>
        <position position="1"/>
    </location>
</feature>
<proteinExistence type="predicted"/>
<name>A0A091FWQ2_CUCCA</name>
<evidence type="ECO:0000313" key="3">
    <source>
        <dbReference type="EMBL" id="KFO73544.1"/>
    </source>
</evidence>
<evidence type="ECO:0000313" key="4">
    <source>
        <dbReference type="Proteomes" id="UP000053760"/>
    </source>
</evidence>
<gene>
    <name evidence="3" type="ORF">N303_09308</name>
</gene>
<reference evidence="3 4" key="1">
    <citation type="submission" date="2014-04" db="EMBL/GenBank/DDBJ databases">
        <title>Genome evolution of avian class.</title>
        <authorList>
            <person name="Zhang G."/>
            <person name="Li C."/>
        </authorList>
    </citation>
    <scope>NUCLEOTIDE SEQUENCE [LARGE SCALE GENOMIC DNA]</scope>
    <source>
        <strain evidence="3">BGI_N303</strain>
    </source>
</reference>
<protein>
    <submittedName>
        <fullName evidence="3">Coiled-coil domain-containing protein 157</fullName>
    </submittedName>
</protein>
<feature type="non-terminal residue" evidence="3">
    <location>
        <position position="590"/>
    </location>
</feature>
<dbReference type="AlphaFoldDB" id="A0A091FWQ2"/>
<dbReference type="InterPro" id="IPR029681">
    <property type="entry name" value="CCDC157"/>
</dbReference>
<organism evidence="3 4">
    <name type="scientific">Cuculus canorus</name>
    <name type="common">Common cuckoo</name>
    <dbReference type="NCBI Taxonomy" id="55661"/>
    <lineage>
        <taxon>Eukaryota</taxon>
        <taxon>Metazoa</taxon>
        <taxon>Chordata</taxon>
        <taxon>Craniata</taxon>
        <taxon>Vertebrata</taxon>
        <taxon>Euteleostomi</taxon>
        <taxon>Archelosauria</taxon>
        <taxon>Archosauria</taxon>
        <taxon>Dinosauria</taxon>
        <taxon>Saurischia</taxon>
        <taxon>Theropoda</taxon>
        <taxon>Coelurosauria</taxon>
        <taxon>Aves</taxon>
        <taxon>Neognathae</taxon>
        <taxon>Neoaves</taxon>
        <taxon>Otidimorphae</taxon>
        <taxon>Cuculiformes</taxon>
        <taxon>Cuculidae</taxon>
        <taxon>Cuculus</taxon>
    </lineage>
</organism>
<accession>A0A091FWQ2</accession>
<evidence type="ECO:0000256" key="1">
    <source>
        <dbReference type="SAM" id="Coils"/>
    </source>
</evidence>
<feature type="region of interest" description="Disordered" evidence="2">
    <location>
        <begin position="170"/>
        <end position="190"/>
    </location>
</feature>
<keyword evidence="4" id="KW-1185">Reference proteome</keyword>
<feature type="coiled-coil region" evidence="1">
    <location>
        <begin position="265"/>
        <end position="527"/>
    </location>
</feature>
<keyword evidence="1" id="KW-0175">Coiled coil</keyword>
<sequence>RAGTARFPSWKFPDKVSCELDLAALLEQYSYDQNNPEFSQHSHVVLLELVVDRLLLLLQSFTVYAENLLSERAVPAARAVGPCMSAGLTARRYWCSMLKLGASHQQLLAEKKACRKEIPTLQSSRQAGKPEETRLKHSLPDVLELRIPAEVAQSTPLCPLPSVRVPASDASGCSSGTAGSRHSISTQTSGSSLRPCDTCASAQASLREVGTAITSVCQSQNIPSALSRFQGMVERTTGKMTLSATDMSFWASEQSKDLSRISKHLQMLLQQVSSMKSELEESEKQKDELRKQVEDFSRLLQVEKEAQVQQREEAQQNLELKNKEYLEAVAKLEQDKDDLRKGAALLEELLSNMKEELAVKQAAMQELEVTKTSLLEEIRTTMVARSRVQELEEKVQLLTSQQENLGQELSATTTQLDKEKAKVESMLRHQESLQAKQRTLLQQLDSLDQEREELQVSLGEAEEEKARMGEQLEERETQHRKHLRSQQELLDTLQREKLSLEQAVSELQAKVSKLEKQEQELKERERLLVFFPELHIPAEAQFESTGNLTEDIEKQLQANSIRISVLEQENVQLRSALTKVKVAAEQGVLK</sequence>
<dbReference type="PANTHER" id="PTHR43696">
    <property type="entry name" value="COILED-COIL DOMAIN-CONTAINING PROTEIN 157"/>
    <property type="match status" value="1"/>
</dbReference>
<evidence type="ECO:0000256" key="2">
    <source>
        <dbReference type="SAM" id="MobiDB-lite"/>
    </source>
</evidence>